<dbReference type="InterPro" id="IPR003008">
    <property type="entry name" value="Tubulin_FtsZ_GTPase"/>
</dbReference>
<dbReference type="SMART" id="SM00865">
    <property type="entry name" value="Tubulin_C"/>
    <property type="match status" value="1"/>
</dbReference>
<dbReference type="InterPro" id="IPR008280">
    <property type="entry name" value="Tub_FtsZ_C"/>
</dbReference>
<dbReference type="GO" id="GO:0003924">
    <property type="term" value="F:GTPase activity"/>
    <property type="evidence" value="ECO:0007669"/>
    <property type="project" value="UniProtKB-UniRule"/>
</dbReference>
<evidence type="ECO:0000256" key="9">
    <source>
        <dbReference type="HAMAP-Rule" id="MF_00909"/>
    </source>
</evidence>
<feature type="region of interest" description="Disordered" evidence="12">
    <location>
        <begin position="317"/>
        <end position="386"/>
    </location>
</feature>
<dbReference type="GO" id="GO:0030428">
    <property type="term" value="C:cell septum"/>
    <property type="evidence" value="ECO:0007669"/>
    <property type="project" value="UniProtKB-ARBA"/>
</dbReference>
<comment type="subcellular location">
    <subcellularLocation>
        <location evidence="9">Cytoplasm</location>
    </subcellularLocation>
    <text evidence="9">Assembles at midcell at the inner surface of the cytoplasmic membrane.</text>
</comment>
<dbReference type="Pfam" id="PF12327">
    <property type="entry name" value="FtsZ_C"/>
    <property type="match status" value="1"/>
</dbReference>
<keyword evidence="5 9" id="KW-0342">GTP-binding</keyword>
<dbReference type="PANTHER" id="PTHR30314:SF3">
    <property type="entry name" value="MITOCHONDRIAL DIVISION PROTEIN FSZA"/>
    <property type="match status" value="1"/>
</dbReference>
<evidence type="ECO:0000256" key="10">
    <source>
        <dbReference type="NCBIfam" id="TIGR00065"/>
    </source>
</evidence>
<keyword evidence="7 9" id="KW-0131">Cell cycle</keyword>
<dbReference type="InterPro" id="IPR036525">
    <property type="entry name" value="Tubulin/FtsZ_GTPase_sf"/>
</dbReference>
<evidence type="ECO:0000256" key="12">
    <source>
        <dbReference type="SAM" id="MobiDB-lite"/>
    </source>
</evidence>
<evidence type="ECO:0000256" key="5">
    <source>
        <dbReference type="ARBA" id="ARBA00023134"/>
    </source>
</evidence>
<feature type="compositionally biased region" description="Basic and acidic residues" evidence="12">
    <location>
        <begin position="349"/>
        <end position="371"/>
    </location>
</feature>
<feature type="domain" description="Tubulin/FtsZ 2-layer sandwich" evidence="14">
    <location>
        <begin position="207"/>
        <end position="324"/>
    </location>
</feature>
<evidence type="ECO:0000256" key="2">
    <source>
        <dbReference type="ARBA" id="ARBA00022490"/>
    </source>
</evidence>
<evidence type="ECO:0000256" key="11">
    <source>
        <dbReference type="RuleBase" id="RU000631"/>
    </source>
</evidence>
<comment type="similarity">
    <text evidence="1 9 11">Belongs to the FtsZ family.</text>
</comment>
<evidence type="ECO:0000259" key="13">
    <source>
        <dbReference type="SMART" id="SM00864"/>
    </source>
</evidence>
<dbReference type="InterPro" id="IPR018316">
    <property type="entry name" value="Tubulin/FtsZ_2-layer-sand-dom"/>
</dbReference>
<dbReference type="Proteomes" id="UP000191124">
    <property type="component" value="Unassembled WGS sequence"/>
</dbReference>
<dbReference type="Pfam" id="PF00091">
    <property type="entry name" value="Tubulin"/>
    <property type="match status" value="1"/>
</dbReference>
<dbReference type="GO" id="GO:0051258">
    <property type="term" value="P:protein polymerization"/>
    <property type="evidence" value="ECO:0007669"/>
    <property type="project" value="UniProtKB-UniRule"/>
</dbReference>
<feature type="binding site" evidence="9">
    <location>
        <begin position="108"/>
        <end position="110"/>
    </location>
    <ligand>
        <name>GTP</name>
        <dbReference type="ChEBI" id="CHEBI:37565"/>
    </ligand>
</feature>
<dbReference type="SUPFAM" id="SSF52490">
    <property type="entry name" value="Tubulin nucleotide-binding domain-like"/>
    <property type="match status" value="1"/>
</dbReference>
<sequence length="386" mass="40930">MLEFDTTQDQLANIKVIGVGGGGNNAVNRMIEHGVQGVDFIAVNTDAQALNLSKAETKMQIGGKLTRGLGAGANPEVGKKAAEESKEQIQEALRGADMVFVTAGMGGGTGTGAAPVVAQVAKELGALTVGVVTRPFTFEGRKRATQAASGIASFKENVDTLIVIPNDRLLEIVDKNTPMLEAFREADNVLRQGVQGISDLIATPGLINLDFADVKTIMSNRGSALMGIGSGNGENRAAEAAKKAISSPLLETSIDGAQGVIMNITGGANLSLYEVQEAADIVASASDPEVNMIFGSVINEGLKDDIVVTVIATGFDDSASTQPPKPIIRPTANHSQQQQQQQPVAQPSKQREVKREMKREEPVMHDRHTDSDDIDIPAFLRNRRRR</sequence>
<dbReference type="EMBL" id="MUAL01000005">
    <property type="protein sequence ID" value="OOR30598.1"/>
    <property type="molecule type" value="Genomic_DNA"/>
</dbReference>
<dbReference type="HAMAP" id="MF_00909">
    <property type="entry name" value="FtsZ"/>
    <property type="match status" value="1"/>
</dbReference>
<comment type="subunit">
    <text evidence="9">Homodimer. Polymerizes to form a dynamic ring structure in a strictly GTP-dependent manner. Interacts directly with several other division proteins.</text>
</comment>
<evidence type="ECO:0000256" key="6">
    <source>
        <dbReference type="ARBA" id="ARBA00023210"/>
    </source>
</evidence>
<comment type="caution">
    <text evidence="15">The sequence shown here is derived from an EMBL/GenBank/DDBJ whole genome shotgun (WGS) entry which is preliminary data.</text>
</comment>
<proteinExistence type="inferred from homology"/>
<dbReference type="GO" id="GO:0005737">
    <property type="term" value="C:cytoplasm"/>
    <property type="evidence" value="ECO:0007669"/>
    <property type="project" value="UniProtKB-SubCell"/>
</dbReference>
<accession>A0A1S9V820</accession>
<evidence type="ECO:0000313" key="16">
    <source>
        <dbReference type="Proteomes" id="UP000191124"/>
    </source>
</evidence>
<dbReference type="GO" id="GO:0000917">
    <property type="term" value="P:division septum assembly"/>
    <property type="evidence" value="ECO:0007669"/>
    <property type="project" value="UniProtKB-KW"/>
</dbReference>
<keyword evidence="2 9" id="KW-0963">Cytoplasm</keyword>
<dbReference type="InterPro" id="IPR037103">
    <property type="entry name" value="Tubulin/FtsZ-like_C"/>
</dbReference>
<dbReference type="GO" id="GO:0005525">
    <property type="term" value="F:GTP binding"/>
    <property type="evidence" value="ECO:0007669"/>
    <property type="project" value="UniProtKB-UniRule"/>
</dbReference>
<dbReference type="InterPro" id="IPR020805">
    <property type="entry name" value="Cell_div_FtsZ_CS"/>
</dbReference>
<feature type="binding site" evidence="9">
    <location>
        <begin position="21"/>
        <end position="25"/>
    </location>
    <ligand>
        <name>GTP</name>
        <dbReference type="ChEBI" id="CHEBI:37565"/>
    </ligand>
</feature>
<dbReference type="Gene3D" id="3.30.1330.20">
    <property type="entry name" value="Tubulin/FtsZ, C-terminal domain"/>
    <property type="match status" value="1"/>
</dbReference>
<evidence type="ECO:0000256" key="8">
    <source>
        <dbReference type="ARBA" id="ARBA00055345"/>
    </source>
</evidence>
<dbReference type="Gene3D" id="3.40.50.1440">
    <property type="entry name" value="Tubulin/FtsZ, GTPase domain"/>
    <property type="match status" value="1"/>
</dbReference>
<dbReference type="PROSITE" id="PS01135">
    <property type="entry name" value="FTSZ_2"/>
    <property type="match status" value="1"/>
</dbReference>
<evidence type="ECO:0000256" key="7">
    <source>
        <dbReference type="ARBA" id="ARBA00023306"/>
    </source>
</evidence>
<organism evidence="15 16">
    <name type="scientific">Bacillus cereus</name>
    <dbReference type="NCBI Taxonomy" id="1396"/>
    <lineage>
        <taxon>Bacteria</taxon>
        <taxon>Bacillati</taxon>
        <taxon>Bacillota</taxon>
        <taxon>Bacilli</taxon>
        <taxon>Bacillales</taxon>
        <taxon>Bacillaceae</taxon>
        <taxon>Bacillus</taxon>
        <taxon>Bacillus cereus group</taxon>
    </lineage>
</organism>
<reference evidence="15 16" key="1">
    <citation type="submission" date="2017-01" db="EMBL/GenBank/DDBJ databases">
        <title>Bacillus cereus isolates.</title>
        <authorList>
            <person name="Beno S.M."/>
        </authorList>
    </citation>
    <scope>NUCLEOTIDE SEQUENCE [LARGE SCALE GENOMIC DNA]</scope>
    <source>
        <strain evidence="15 16">FSL M7-1219</strain>
    </source>
</reference>
<dbReference type="SMART" id="SM00864">
    <property type="entry name" value="Tubulin"/>
    <property type="match status" value="1"/>
</dbReference>
<dbReference type="PANTHER" id="PTHR30314">
    <property type="entry name" value="CELL DIVISION PROTEIN FTSZ-RELATED"/>
    <property type="match status" value="1"/>
</dbReference>
<evidence type="ECO:0000259" key="14">
    <source>
        <dbReference type="SMART" id="SM00865"/>
    </source>
</evidence>
<dbReference type="InterPro" id="IPR045061">
    <property type="entry name" value="FtsZ/CetZ"/>
</dbReference>
<dbReference type="AlphaFoldDB" id="A0A1S9V820"/>
<dbReference type="NCBIfam" id="TIGR00065">
    <property type="entry name" value="ftsZ"/>
    <property type="match status" value="1"/>
</dbReference>
<dbReference type="CDD" id="cd02201">
    <property type="entry name" value="FtsZ_type1"/>
    <property type="match status" value="1"/>
</dbReference>
<gene>
    <name evidence="9" type="primary">ftsZ</name>
    <name evidence="15" type="ORF">BW892_05520</name>
</gene>
<feature type="binding site" evidence="9">
    <location>
        <position position="139"/>
    </location>
    <ligand>
        <name>GTP</name>
        <dbReference type="ChEBI" id="CHEBI:37565"/>
    </ligand>
</feature>
<dbReference type="InterPro" id="IPR000158">
    <property type="entry name" value="Cell_div_FtsZ"/>
</dbReference>
<dbReference type="GO" id="GO:0043093">
    <property type="term" value="P:FtsZ-dependent cytokinesis"/>
    <property type="evidence" value="ECO:0007669"/>
    <property type="project" value="UniProtKB-UniRule"/>
</dbReference>
<dbReference type="FunFam" id="3.30.1330.20:FF:000005">
    <property type="entry name" value="Cell division protein FtsZ"/>
    <property type="match status" value="1"/>
</dbReference>
<dbReference type="PRINTS" id="PR00423">
    <property type="entry name" value="CELLDVISFTSZ"/>
</dbReference>
<feature type="binding site" evidence="9">
    <location>
        <position position="187"/>
    </location>
    <ligand>
        <name>GTP</name>
        <dbReference type="ChEBI" id="CHEBI:37565"/>
    </ligand>
</feature>
<feature type="domain" description="Tubulin/FtsZ GTPase" evidence="13">
    <location>
        <begin position="13"/>
        <end position="205"/>
    </location>
</feature>
<protein>
    <recommendedName>
        <fullName evidence="9 10">Cell division protein FtsZ</fullName>
    </recommendedName>
</protein>
<evidence type="ECO:0000313" key="15">
    <source>
        <dbReference type="EMBL" id="OOR30598.1"/>
    </source>
</evidence>
<keyword evidence="4 9" id="KW-0547">Nucleotide-binding</keyword>
<dbReference type="PROSITE" id="PS01134">
    <property type="entry name" value="FTSZ_1"/>
    <property type="match status" value="1"/>
</dbReference>
<evidence type="ECO:0000256" key="1">
    <source>
        <dbReference type="ARBA" id="ARBA00009690"/>
    </source>
</evidence>
<dbReference type="GO" id="GO:0032153">
    <property type="term" value="C:cell division site"/>
    <property type="evidence" value="ECO:0007669"/>
    <property type="project" value="UniProtKB-UniRule"/>
</dbReference>
<dbReference type="RefSeq" id="WP_078179805.1">
    <property type="nucleotide sequence ID" value="NZ_MUAL01000005.1"/>
</dbReference>
<name>A0A1S9V820_BACCE</name>
<dbReference type="InterPro" id="IPR024757">
    <property type="entry name" value="FtsZ_C"/>
</dbReference>
<comment type="function">
    <text evidence="8 9 11">Essential cell division protein that forms a contractile ring structure (Z ring) at the future cell division site. The regulation of the ring assembly controls the timing and the location of cell division. One of the functions of the FtsZ ring is to recruit other cell division proteins to the septum to produce a new cell wall between the dividing cells. Binds GTP and shows GTPase activity.</text>
</comment>
<dbReference type="FunFam" id="3.40.50.1440:FF:000023">
    <property type="entry name" value="Cell division protein FtsZ"/>
    <property type="match status" value="1"/>
</dbReference>
<dbReference type="SUPFAM" id="SSF55307">
    <property type="entry name" value="Tubulin C-terminal domain-like"/>
    <property type="match status" value="1"/>
</dbReference>
<feature type="binding site" evidence="9">
    <location>
        <position position="143"/>
    </location>
    <ligand>
        <name>GTP</name>
        <dbReference type="ChEBI" id="CHEBI:37565"/>
    </ligand>
</feature>
<evidence type="ECO:0000256" key="3">
    <source>
        <dbReference type="ARBA" id="ARBA00022618"/>
    </source>
</evidence>
<evidence type="ECO:0000256" key="4">
    <source>
        <dbReference type="ARBA" id="ARBA00022741"/>
    </source>
</evidence>
<keyword evidence="6 9" id="KW-0717">Septation</keyword>
<keyword evidence="3 9" id="KW-0132">Cell division</keyword>